<protein>
    <submittedName>
        <fullName evidence="3">DNA-binding helix-turn-helix protein</fullName>
    </submittedName>
</protein>
<evidence type="ECO:0000313" key="3">
    <source>
        <dbReference type="EMBL" id="EFU77552.1"/>
    </source>
</evidence>
<dbReference type="SMART" id="SM00530">
    <property type="entry name" value="HTH_XRE"/>
    <property type="match status" value="1"/>
</dbReference>
<dbReference type="RefSeq" id="WP_008750334.1">
    <property type="nucleotide sequence ID" value="NZ_GL622296.1"/>
</dbReference>
<dbReference type="PROSITE" id="PS50943">
    <property type="entry name" value="HTH_CROC1"/>
    <property type="match status" value="1"/>
</dbReference>
<dbReference type="HOGENOM" id="CLU_066192_44_1_9"/>
<dbReference type="Proteomes" id="UP000003434">
    <property type="component" value="Unassembled WGS sequence"/>
</dbReference>
<accession>E6LKS9</accession>
<gene>
    <name evidence="3" type="ORF">HMPREF0381_0564</name>
</gene>
<evidence type="ECO:0000313" key="4">
    <source>
        <dbReference type="Proteomes" id="UP000003434"/>
    </source>
</evidence>
<sequence length="79" mass="8888">MKNHIERYRKPLGLSQHRLGKKVGVSRIAINRIETGKVTPSLRLANDIANALGVCLYDIFDLDDTGKYKHIKGDVKVKT</sequence>
<dbReference type="Gene3D" id="1.10.260.40">
    <property type="entry name" value="lambda repressor-like DNA-binding domains"/>
    <property type="match status" value="1"/>
</dbReference>
<keyword evidence="1 3" id="KW-0238">DNA-binding</keyword>
<feature type="domain" description="HTH cro/C1-type" evidence="2">
    <location>
        <begin position="5"/>
        <end position="60"/>
    </location>
</feature>
<dbReference type="AlphaFoldDB" id="E6LKS9"/>
<dbReference type="EMBL" id="AEPW01000011">
    <property type="protein sequence ID" value="EFU77552.1"/>
    <property type="molecule type" value="Genomic_DNA"/>
</dbReference>
<dbReference type="eggNOG" id="COG1476">
    <property type="taxonomic scope" value="Bacteria"/>
</dbReference>
<dbReference type="GO" id="GO:0003677">
    <property type="term" value="F:DNA binding"/>
    <property type="evidence" value="ECO:0007669"/>
    <property type="project" value="UniProtKB-KW"/>
</dbReference>
<name>E6LKS9_9FIRM</name>
<comment type="caution">
    <text evidence="3">The sequence shown here is derived from an EMBL/GenBank/DDBJ whole genome shotgun (WGS) entry which is preliminary data.</text>
</comment>
<dbReference type="PANTHER" id="PTHR46558">
    <property type="entry name" value="TRACRIPTIONAL REGULATORY PROTEIN-RELATED-RELATED"/>
    <property type="match status" value="1"/>
</dbReference>
<proteinExistence type="predicted"/>
<evidence type="ECO:0000256" key="1">
    <source>
        <dbReference type="ARBA" id="ARBA00023125"/>
    </source>
</evidence>
<organism evidence="3 4">
    <name type="scientific">Lachnoanaerobaculum saburreum DSM 3986</name>
    <dbReference type="NCBI Taxonomy" id="887325"/>
    <lineage>
        <taxon>Bacteria</taxon>
        <taxon>Bacillati</taxon>
        <taxon>Bacillota</taxon>
        <taxon>Clostridia</taxon>
        <taxon>Lachnospirales</taxon>
        <taxon>Lachnospiraceae</taxon>
        <taxon>Lachnoanaerobaculum</taxon>
    </lineage>
</organism>
<dbReference type="SUPFAM" id="SSF47413">
    <property type="entry name" value="lambda repressor-like DNA-binding domains"/>
    <property type="match status" value="1"/>
</dbReference>
<evidence type="ECO:0000259" key="2">
    <source>
        <dbReference type="PROSITE" id="PS50943"/>
    </source>
</evidence>
<dbReference type="InterPro" id="IPR001387">
    <property type="entry name" value="Cro/C1-type_HTH"/>
</dbReference>
<dbReference type="Pfam" id="PF01381">
    <property type="entry name" value="HTH_3"/>
    <property type="match status" value="1"/>
</dbReference>
<reference evidence="3 4" key="1">
    <citation type="submission" date="2010-12" db="EMBL/GenBank/DDBJ databases">
        <authorList>
            <person name="Muzny D."/>
            <person name="Qin X."/>
            <person name="Deng J."/>
            <person name="Jiang H."/>
            <person name="Liu Y."/>
            <person name="Qu J."/>
            <person name="Song X.-Z."/>
            <person name="Zhang L."/>
            <person name="Thornton R."/>
            <person name="Coyle M."/>
            <person name="Francisco L."/>
            <person name="Jackson L."/>
            <person name="Javaid M."/>
            <person name="Korchina V."/>
            <person name="Kovar C."/>
            <person name="Mata R."/>
            <person name="Mathew T."/>
            <person name="Ngo R."/>
            <person name="Nguyen L."/>
            <person name="Nguyen N."/>
            <person name="Okwuonu G."/>
            <person name="Ongeri F."/>
            <person name="Pham C."/>
            <person name="Simmons D."/>
            <person name="Wilczek-Boney K."/>
            <person name="Hale W."/>
            <person name="Jakkamsetti A."/>
            <person name="Pham P."/>
            <person name="Ruth R."/>
            <person name="San Lucas F."/>
            <person name="Warren J."/>
            <person name="Zhang J."/>
            <person name="Zhao Z."/>
            <person name="Zhou C."/>
            <person name="Zhu D."/>
            <person name="Lee S."/>
            <person name="Bess C."/>
            <person name="Blankenburg K."/>
            <person name="Forbes L."/>
            <person name="Fu Q."/>
            <person name="Gubbala S."/>
            <person name="Hirani K."/>
            <person name="Jayaseelan J.C."/>
            <person name="Lara F."/>
            <person name="Munidasa M."/>
            <person name="Palculict T."/>
            <person name="Patil S."/>
            <person name="Pu L.-L."/>
            <person name="Saada N."/>
            <person name="Tang L."/>
            <person name="Weissenberger G."/>
            <person name="Zhu Y."/>
            <person name="Hemphill L."/>
            <person name="Shang Y."/>
            <person name="Youmans B."/>
            <person name="Ayvaz T."/>
            <person name="Ross M."/>
            <person name="Santibanez J."/>
            <person name="Aqrawi P."/>
            <person name="Gross S."/>
            <person name="Joshi V."/>
            <person name="Fowler G."/>
            <person name="Nazareth L."/>
            <person name="Reid J."/>
            <person name="Worley K."/>
            <person name="Petrosino J."/>
            <person name="Highlander S."/>
            <person name="Gibbs R."/>
        </authorList>
    </citation>
    <scope>NUCLEOTIDE SEQUENCE [LARGE SCALE GENOMIC DNA]</scope>
    <source>
        <strain evidence="3 4">DSM 3986</strain>
    </source>
</reference>
<dbReference type="PANTHER" id="PTHR46558:SF4">
    <property type="entry name" value="DNA-BIDING PHAGE PROTEIN"/>
    <property type="match status" value="1"/>
</dbReference>
<dbReference type="InterPro" id="IPR010982">
    <property type="entry name" value="Lambda_DNA-bd_dom_sf"/>
</dbReference>
<dbReference type="CDD" id="cd00093">
    <property type="entry name" value="HTH_XRE"/>
    <property type="match status" value="1"/>
</dbReference>